<evidence type="ECO:0000313" key="3">
    <source>
        <dbReference type="Proteomes" id="UP001150266"/>
    </source>
</evidence>
<protein>
    <submittedName>
        <fullName evidence="2">Uncharacterized protein</fullName>
    </submittedName>
</protein>
<dbReference type="Proteomes" id="UP001150266">
    <property type="component" value="Unassembled WGS sequence"/>
</dbReference>
<organism evidence="2 3">
    <name type="scientific">Lentinula aciculospora</name>
    <dbReference type="NCBI Taxonomy" id="153920"/>
    <lineage>
        <taxon>Eukaryota</taxon>
        <taxon>Fungi</taxon>
        <taxon>Dikarya</taxon>
        <taxon>Basidiomycota</taxon>
        <taxon>Agaricomycotina</taxon>
        <taxon>Agaricomycetes</taxon>
        <taxon>Agaricomycetidae</taxon>
        <taxon>Agaricales</taxon>
        <taxon>Marasmiineae</taxon>
        <taxon>Omphalotaceae</taxon>
        <taxon>Lentinula</taxon>
    </lineage>
</organism>
<comment type="caution">
    <text evidence="2">The sequence shown here is derived from an EMBL/GenBank/DDBJ whole genome shotgun (WGS) entry which is preliminary data.</text>
</comment>
<feature type="compositionally biased region" description="Low complexity" evidence="1">
    <location>
        <begin position="188"/>
        <end position="205"/>
    </location>
</feature>
<dbReference type="AlphaFoldDB" id="A0A9W9DV44"/>
<gene>
    <name evidence="2" type="ORF">J3R30DRAFT_3440918</name>
</gene>
<reference evidence="2" key="1">
    <citation type="submission" date="2022-08" db="EMBL/GenBank/DDBJ databases">
        <title>A Global Phylogenomic Analysis of the Shiitake Genus Lentinula.</title>
        <authorList>
            <consortium name="DOE Joint Genome Institute"/>
            <person name="Sierra-Patev S."/>
            <person name="Min B."/>
            <person name="Naranjo-Ortiz M."/>
            <person name="Looney B."/>
            <person name="Konkel Z."/>
            <person name="Slot J.C."/>
            <person name="Sakamoto Y."/>
            <person name="Steenwyk J.L."/>
            <person name="Rokas A."/>
            <person name="Carro J."/>
            <person name="Camarero S."/>
            <person name="Ferreira P."/>
            <person name="Molpeceres G."/>
            <person name="Ruiz-Duenas F.J."/>
            <person name="Serrano A."/>
            <person name="Henrissat B."/>
            <person name="Drula E."/>
            <person name="Hughes K.W."/>
            <person name="Mata J.L."/>
            <person name="Ishikawa N.K."/>
            <person name="Vargas-Isla R."/>
            <person name="Ushijima S."/>
            <person name="Smith C.A."/>
            <person name="Ahrendt S."/>
            <person name="Andreopoulos W."/>
            <person name="He G."/>
            <person name="Labutti K."/>
            <person name="Lipzen A."/>
            <person name="Ng V."/>
            <person name="Riley R."/>
            <person name="Sandor L."/>
            <person name="Barry K."/>
            <person name="Martinez A.T."/>
            <person name="Xiao Y."/>
            <person name="Gibbons J.G."/>
            <person name="Terashima K."/>
            <person name="Grigoriev I.V."/>
            <person name="Hibbett D.S."/>
        </authorList>
    </citation>
    <scope>NUCLEOTIDE SEQUENCE</scope>
    <source>
        <strain evidence="2">JLM2183</strain>
    </source>
</reference>
<evidence type="ECO:0000256" key="1">
    <source>
        <dbReference type="SAM" id="MobiDB-lite"/>
    </source>
</evidence>
<feature type="region of interest" description="Disordered" evidence="1">
    <location>
        <begin position="183"/>
        <end position="205"/>
    </location>
</feature>
<proteinExistence type="predicted"/>
<sequence>MPRRSKMEVHSMGTDVKLLRSLPIIAHPPQSIRHSKSAHNLNHRSAPPASYASAADILDRKTARRVKVLSAEDVLGQLFRKEDAQEEVSLPVSPSSSRYSRTSGQSRSTQGLEERVGTSFLRMALEDDEEEDSCDGEHPALSDLRETHFSDVRPLSTMLTAPRLRPAPSSEVSVMHLDERTGFGKVQSSSGHAPPARSSASSAKSILPVSSSSATALSYAYAHTGPEEDSKFLKMGSKSGSTEVSTICRILNALSLSEDVI</sequence>
<evidence type="ECO:0000313" key="2">
    <source>
        <dbReference type="EMBL" id="KAJ4485628.1"/>
    </source>
</evidence>
<name>A0A9W9DV44_9AGAR</name>
<dbReference type="EMBL" id="JAOTPV010000003">
    <property type="protein sequence ID" value="KAJ4485628.1"/>
    <property type="molecule type" value="Genomic_DNA"/>
</dbReference>
<accession>A0A9W9DV44</accession>
<feature type="region of interest" description="Disordered" evidence="1">
    <location>
        <begin position="83"/>
        <end position="114"/>
    </location>
</feature>
<dbReference type="OrthoDB" id="3070324at2759"/>
<feature type="compositionally biased region" description="Low complexity" evidence="1">
    <location>
        <begin position="88"/>
        <end position="111"/>
    </location>
</feature>
<keyword evidence="3" id="KW-1185">Reference proteome</keyword>